<keyword evidence="2" id="KW-0472">Membrane</keyword>
<feature type="transmembrane region" description="Helical" evidence="2">
    <location>
        <begin position="88"/>
        <end position="109"/>
    </location>
</feature>
<dbReference type="AlphaFoldDB" id="A0A553ZY04"/>
<evidence type="ECO:0000313" key="4">
    <source>
        <dbReference type="Proteomes" id="UP000318521"/>
    </source>
</evidence>
<proteinExistence type="predicted"/>
<keyword evidence="2" id="KW-0812">Transmembrane</keyword>
<dbReference type="Proteomes" id="UP000318521">
    <property type="component" value="Unassembled WGS sequence"/>
</dbReference>
<organism evidence="3 4">
    <name type="scientific">Alkalicoccobacillus porphyridii</name>
    <dbReference type="NCBI Taxonomy" id="2597270"/>
    <lineage>
        <taxon>Bacteria</taxon>
        <taxon>Bacillati</taxon>
        <taxon>Bacillota</taxon>
        <taxon>Bacilli</taxon>
        <taxon>Bacillales</taxon>
        <taxon>Bacillaceae</taxon>
        <taxon>Alkalicoccobacillus</taxon>
    </lineage>
</organism>
<dbReference type="Pfam" id="PF03419">
    <property type="entry name" value="Peptidase_U4"/>
    <property type="match status" value="1"/>
</dbReference>
<dbReference type="NCBIfam" id="TIGR02854">
    <property type="entry name" value="spore_II_GA"/>
    <property type="match status" value="1"/>
</dbReference>
<dbReference type="EMBL" id="VLXZ01000006">
    <property type="protein sequence ID" value="TSB46331.1"/>
    <property type="molecule type" value="Genomic_DNA"/>
</dbReference>
<feature type="transmembrane region" description="Helical" evidence="2">
    <location>
        <begin position="57"/>
        <end position="76"/>
    </location>
</feature>
<dbReference type="GO" id="GO:0030436">
    <property type="term" value="P:asexual sporulation"/>
    <property type="evidence" value="ECO:0007669"/>
    <property type="project" value="InterPro"/>
</dbReference>
<evidence type="ECO:0000256" key="2">
    <source>
        <dbReference type="SAM" id="Phobius"/>
    </source>
</evidence>
<dbReference type="PIRSF" id="PIRSF018571">
    <property type="entry name" value="SpoIIGA"/>
    <property type="match status" value="1"/>
</dbReference>
<name>A0A553ZY04_9BACI</name>
<protein>
    <submittedName>
        <fullName evidence="3">Sigma-E processing peptidase SpoIIGA</fullName>
    </submittedName>
</protein>
<feature type="transmembrane region" description="Helical" evidence="2">
    <location>
        <begin position="34"/>
        <end position="51"/>
    </location>
</feature>
<feature type="transmembrane region" description="Helical" evidence="2">
    <location>
        <begin position="129"/>
        <end position="146"/>
    </location>
</feature>
<feature type="active site" evidence="1">
    <location>
        <position position="182"/>
    </location>
</feature>
<comment type="caution">
    <text evidence="3">The sequence shown here is derived from an EMBL/GenBank/DDBJ whole genome shotgun (WGS) entry which is preliminary data.</text>
</comment>
<gene>
    <name evidence="3" type="primary">spoIIGA</name>
    <name evidence="3" type="ORF">FN960_11010</name>
</gene>
<keyword evidence="4" id="KW-1185">Reference proteome</keyword>
<dbReference type="OrthoDB" id="2690199at2"/>
<evidence type="ECO:0000256" key="1">
    <source>
        <dbReference type="PIRSR" id="PIRSR018571-1"/>
    </source>
</evidence>
<evidence type="ECO:0000313" key="3">
    <source>
        <dbReference type="EMBL" id="TSB46331.1"/>
    </source>
</evidence>
<dbReference type="InterPro" id="IPR005081">
    <property type="entry name" value="SpoIIGA"/>
</dbReference>
<dbReference type="GO" id="GO:0004190">
    <property type="term" value="F:aspartic-type endopeptidase activity"/>
    <property type="evidence" value="ECO:0007669"/>
    <property type="project" value="InterPro"/>
</dbReference>
<accession>A0A553ZY04</accession>
<keyword evidence="2" id="KW-1133">Transmembrane helix</keyword>
<sequence length="310" mass="35584">MTLYLDIIWLLNFLIDYLLLFLTALVLKRQHSKLRVALGALFASFIVFLMFTPMASWFYHPVTKLFYSAVIVWIAFGFKRWTYFAQGLAMFYFVTFMTGGMLFAIHFYTQTELDFLTSGLRSDTSIGSPISWLLVIVGFPLAWYFSKHRLDAIEATSFNLQQLAELEVEIEDQCFQMRGLVDSGNQLHDPITKTPVMIVESRVLEAAFGQDVIHSLLEMTTVNKPSHDNSTHYQKLADRLRVIPFRSVGQSQPFLVAIKPDRVSIQFHNQRFQTSKVLIGIQPIELSPEGLYQAIIHPKQVMGMPDERLA</sequence>
<feature type="transmembrane region" description="Helical" evidence="2">
    <location>
        <begin position="6"/>
        <end position="27"/>
    </location>
</feature>
<reference evidence="3 4" key="1">
    <citation type="submission" date="2019-07" db="EMBL/GenBank/DDBJ databases">
        <authorList>
            <person name="Park Y.J."/>
            <person name="Jeong S.E."/>
            <person name="Jung H.S."/>
        </authorList>
    </citation>
    <scope>NUCLEOTIDE SEQUENCE [LARGE SCALE GENOMIC DNA]</scope>
    <source>
        <strain evidence="4">P16(2019)</strain>
    </source>
</reference>
<dbReference type="RefSeq" id="WP_143848778.1">
    <property type="nucleotide sequence ID" value="NZ_VLXZ01000006.1"/>
</dbReference>
<dbReference type="GO" id="GO:0006508">
    <property type="term" value="P:proteolysis"/>
    <property type="evidence" value="ECO:0007669"/>
    <property type="project" value="InterPro"/>
</dbReference>